<reference evidence="1 2" key="1">
    <citation type="journal article" date="2020" name="Nat. Food">
        <title>A phased Vanilla planifolia genome enables genetic improvement of flavour and production.</title>
        <authorList>
            <person name="Hasing T."/>
            <person name="Tang H."/>
            <person name="Brym M."/>
            <person name="Khazi F."/>
            <person name="Huang T."/>
            <person name="Chambers A.H."/>
        </authorList>
    </citation>
    <scope>NUCLEOTIDE SEQUENCE [LARGE SCALE GENOMIC DNA]</scope>
    <source>
        <tissue evidence="1">Leaf</tissue>
    </source>
</reference>
<dbReference type="EMBL" id="JADCNL010000012">
    <property type="protein sequence ID" value="KAG0457109.1"/>
    <property type="molecule type" value="Genomic_DNA"/>
</dbReference>
<proteinExistence type="predicted"/>
<gene>
    <name evidence="1" type="ORF">HPP92_022266</name>
</gene>
<accession>A0A835PT06</accession>
<dbReference type="AlphaFoldDB" id="A0A835PT06"/>
<comment type="caution">
    <text evidence="1">The sequence shown here is derived from an EMBL/GenBank/DDBJ whole genome shotgun (WGS) entry which is preliminary data.</text>
</comment>
<name>A0A835PT06_VANPL</name>
<dbReference type="Proteomes" id="UP000636800">
    <property type="component" value="Chromosome 12"/>
</dbReference>
<keyword evidence="2" id="KW-1185">Reference proteome</keyword>
<organism evidence="1 2">
    <name type="scientific">Vanilla planifolia</name>
    <name type="common">Vanilla</name>
    <dbReference type="NCBI Taxonomy" id="51239"/>
    <lineage>
        <taxon>Eukaryota</taxon>
        <taxon>Viridiplantae</taxon>
        <taxon>Streptophyta</taxon>
        <taxon>Embryophyta</taxon>
        <taxon>Tracheophyta</taxon>
        <taxon>Spermatophyta</taxon>
        <taxon>Magnoliopsida</taxon>
        <taxon>Liliopsida</taxon>
        <taxon>Asparagales</taxon>
        <taxon>Orchidaceae</taxon>
        <taxon>Vanilloideae</taxon>
        <taxon>Vanilleae</taxon>
        <taxon>Vanilla</taxon>
    </lineage>
</organism>
<protein>
    <submittedName>
        <fullName evidence="1">Uncharacterized protein</fullName>
    </submittedName>
</protein>
<evidence type="ECO:0000313" key="2">
    <source>
        <dbReference type="Proteomes" id="UP000636800"/>
    </source>
</evidence>
<dbReference type="OrthoDB" id="6077599at2759"/>
<sequence>MSRDEGPQGLGHPLRLRLLPFRRFVVAPAITDVTMEVAPAIDQMLVTFISYMYPKKFINSVSGK</sequence>
<evidence type="ECO:0000313" key="1">
    <source>
        <dbReference type="EMBL" id="KAG0457109.1"/>
    </source>
</evidence>